<comment type="subcellular location">
    <subcellularLocation>
        <location evidence="5">Cytoplasm</location>
    </subcellularLocation>
</comment>
<comment type="cofactor">
    <cofactor evidence="2">
        <name>Ca(2+)</name>
        <dbReference type="ChEBI" id="CHEBI:29108"/>
    </cofactor>
</comment>
<feature type="binding site" evidence="15">
    <location>
        <position position="157"/>
    </location>
    <ligand>
        <name>substrate</name>
    </ligand>
</feature>
<feature type="binding site" evidence="15">
    <location>
        <position position="44"/>
    </location>
    <ligand>
        <name>a divalent metal cation</name>
        <dbReference type="ChEBI" id="CHEBI:60240"/>
    </ligand>
</feature>
<dbReference type="OrthoDB" id="423498at2759"/>
<dbReference type="AlphaFoldDB" id="A0A9N9RT04"/>
<comment type="cofactor">
    <cofactor evidence="15">
        <name>Zn(2+)</name>
        <dbReference type="ChEBI" id="CHEBI:29105"/>
    </cofactor>
    <text evidence="15">Binds 1 divalent metal cation per subunit.</text>
</comment>
<evidence type="ECO:0000256" key="8">
    <source>
        <dbReference type="ARBA" id="ARBA00016808"/>
    </source>
</evidence>
<evidence type="ECO:0000256" key="1">
    <source>
        <dbReference type="ARBA" id="ARBA00001589"/>
    </source>
</evidence>
<comment type="similarity">
    <text evidence="6">Belongs to the SMP-30/CGR1 family.</text>
</comment>
<dbReference type="GO" id="GO:0005737">
    <property type="term" value="C:cytoplasm"/>
    <property type="evidence" value="ECO:0007669"/>
    <property type="project" value="UniProtKB-SubCell"/>
</dbReference>
<gene>
    <name evidence="17" type="ORF">CHIRRI_LOCUS5174</name>
</gene>
<dbReference type="GO" id="GO:0019853">
    <property type="term" value="P:L-ascorbic acid biosynthetic process"/>
    <property type="evidence" value="ECO:0007669"/>
    <property type="project" value="TreeGrafter"/>
</dbReference>
<evidence type="ECO:0000256" key="2">
    <source>
        <dbReference type="ARBA" id="ARBA00001913"/>
    </source>
</evidence>
<dbReference type="PRINTS" id="PR01790">
    <property type="entry name" value="SMP30FAMILY"/>
</dbReference>
<evidence type="ECO:0000313" key="17">
    <source>
        <dbReference type="EMBL" id="CAG9802261.1"/>
    </source>
</evidence>
<evidence type="ECO:0000256" key="11">
    <source>
        <dbReference type="ARBA" id="ARBA00022801"/>
    </source>
</evidence>
<keyword evidence="11" id="KW-0378">Hydrolase</keyword>
<dbReference type="EC" id="3.1.1.17" evidence="7"/>
<organism evidence="17 18">
    <name type="scientific">Chironomus riparius</name>
    <dbReference type="NCBI Taxonomy" id="315576"/>
    <lineage>
        <taxon>Eukaryota</taxon>
        <taxon>Metazoa</taxon>
        <taxon>Ecdysozoa</taxon>
        <taxon>Arthropoda</taxon>
        <taxon>Hexapoda</taxon>
        <taxon>Insecta</taxon>
        <taxon>Pterygota</taxon>
        <taxon>Neoptera</taxon>
        <taxon>Endopterygota</taxon>
        <taxon>Diptera</taxon>
        <taxon>Nematocera</taxon>
        <taxon>Chironomoidea</taxon>
        <taxon>Chironomidae</taxon>
        <taxon>Chironominae</taxon>
        <taxon>Chironomus</taxon>
    </lineage>
</organism>
<evidence type="ECO:0000256" key="14">
    <source>
        <dbReference type="PIRSR" id="PIRSR605511-1"/>
    </source>
</evidence>
<accession>A0A9N9RT04</accession>
<proteinExistence type="inferred from homology"/>
<evidence type="ECO:0000256" key="6">
    <source>
        <dbReference type="ARBA" id="ARBA00008853"/>
    </source>
</evidence>
<evidence type="ECO:0000259" key="16">
    <source>
        <dbReference type="Pfam" id="PF08450"/>
    </source>
</evidence>
<feature type="domain" description="SMP-30/Gluconolactonase/LRE-like region" evidence="16">
    <location>
        <begin position="42"/>
        <end position="302"/>
    </location>
</feature>
<dbReference type="FunFam" id="2.120.10.30:FF:000027">
    <property type="entry name" value="Regucalcin homologue"/>
    <property type="match status" value="1"/>
</dbReference>
<keyword evidence="9" id="KW-0963">Cytoplasm</keyword>
<sequence length="336" mass="37601">MCFKFICKIFDFCCYGCCFNRRKMSNELHIEEITNETQRCILGEGPHYDVKSQNLYYVDIAAPAIFRYSLETGKIFKATIKDNNSQLGFITPIEGKTDEFVVGAGHDLTVIRWNGESEEATVLKVLVTVDSQFPTNRINDAKCDPKGRLFFGTMGDETSNLKQHPTGFLYRYQTYPNATILRDNVGISNGLAWNENLGKFYYIDSVTRNVKAYDYESSTGHISNESVLIDFAVTHPDNEFAPDGMTIDENGFLYVATWNGARILVINPVTKEIVREIQMPTAKVTSLAFGGPSLDILFVTTAAYPASYTHPPPSGAVFKITGLNVKGLPMSNFKFD</sequence>
<feature type="binding site" evidence="15">
    <location>
        <position position="243"/>
    </location>
    <ligand>
        <name>a divalent metal cation</name>
        <dbReference type="ChEBI" id="CHEBI:60240"/>
    </ligand>
</feature>
<evidence type="ECO:0000256" key="4">
    <source>
        <dbReference type="ARBA" id="ARBA00001946"/>
    </source>
</evidence>
<evidence type="ECO:0000256" key="5">
    <source>
        <dbReference type="ARBA" id="ARBA00004496"/>
    </source>
</evidence>
<evidence type="ECO:0000313" key="18">
    <source>
        <dbReference type="Proteomes" id="UP001153620"/>
    </source>
</evidence>
<dbReference type="PANTHER" id="PTHR10907">
    <property type="entry name" value="REGUCALCIN"/>
    <property type="match status" value="1"/>
</dbReference>
<dbReference type="PANTHER" id="PTHR10907:SF66">
    <property type="entry name" value="MIP34848P1-RELATED"/>
    <property type="match status" value="1"/>
</dbReference>
<evidence type="ECO:0000256" key="7">
    <source>
        <dbReference type="ARBA" id="ARBA00013227"/>
    </source>
</evidence>
<reference evidence="17" key="2">
    <citation type="submission" date="2022-10" db="EMBL/GenBank/DDBJ databases">
        <authorList>
            <consortium name="ENA_rothamsted_submissions"/>
            <consortium name="culmorum"/>
            <person name="King R."/>
        </authorList>
    </citation>
    <scope>NUCLEOTIDE SEQUENCE</scope>
</reference>
<dbReference type="Pfam" id="PF08450">
    <property type="entry name" value="SGL"/>
    <property type="match status" value="1"/>
</dbReference>
<dbReference type="InterPro" id="IPR011042">
    <property type="entry name" value="6-blade_b-propeller_TolB-like"/>
</dbReference>
<evidence type="ECO:0000256" key="3">
    <source>
        <dbReference type="ARBA" id="ARBA00001936"/>
    </source>
</evidence>
<dbReference type="EMBL" id="OU895878">
    <property type="protein sequence ID" value="CAG9802261.1"/>
    <property type="molecule type" value="Genomic_DNA"/>
</dbReference>
<evidence type="ECO:0000256" key="12">
    <source>
        <dbReference type="ARBA" id="ARBA00022837"/>
    </source>
</evidence>
<evidence type="ECO:0000256" key="13">
    <source>
        <dbReference type="ARBA" id="ARBA00032464"/>
    </source>
</evidence>
<dbReference type="InterPro" id="IPR005511">
    <property type="entry name" value="SMP-30"/>
</dbReference>
<dbReference type="PRINTS" id="PR01791">
    <property type="entry name" value="REGUCALCIN"/>
</dbReference>
<dbReference type="GO" id="GO:0004341">
    <property type="term" value="F:gluconolactonase activity"/>
    <property type="evidence" value="ECO:0007669"/>
    <property type="project" value="UniProtKB-EC"/>
</dbReference>
<reference evidence="17" key="1">
    <citation type="submission" date="2022-01" db="EMBL/GenBank/DDBJ databases">
        <authorList>
            <person name="King R."/>
        </authorList>
    </citation>
    <scope>NUCLEOTIDE SEQUENCE</scope>
</reference>
<dbReference type="GO" id="GO:0030234">
    <property type="term" value="F:enzyme regulator activity"/>
    <property type="evidence" value="ECO:0007669"/>
    <property type="project" value="InterPro"/>
</dbReference>
<evidence type="ECO:0000256" key="9">
    <source>
        <dbReference type="ARBA" id="ARBA00022490"/>
    </source>
</evidence>
<feature type="active site" description="Proton donor/acceptor" evidence="14">
    <location>
        <position position="243"/>
    </location>
</feature>
<keyword evidence="18" id="KW-1185">Reference proteome</keyword>
<feature type="binding site" evidence="15">
    <location>
        <position position="189"/>
    </location>
    <ligand>
        <name>a divalent metal cation</name>
        <dbReference type="ChEBI" id="CHEBI:60240"/>
    </ligand>
</feature>
<comment type="cofactor">
    <cofactor evidence="3">
        <name>Mn(2+)</name>
        <dbReference type="ChEBI" id="CHEBI:29035"/>
    </cofactor>
</comment>
<keyword evidence="15" id="KW-0862">Zinc</keyword>
<dbReference type="InterPro" id="IPR008367">
    <property type="entry name" value="Regucalcin"/>
</dbReference>
<dbReference type="SUPFAM" id="SSF63829">
    <property type="entry name" value="Calcium-dependent phosphotriesterase"/>
    <property type="match status" value="1"/>
</dbReference>
<dbReference type="Proteomes" id="UP001153620">
    <property type="component" value="Chromosome 2"/>
</dbReference>
<protein>
    <recommendedName>
        <fullName evidence="8">Regucalcin</fullName>
        <ecNumber evidence="7">3.1.1.17</ecNumber>
    </recommendedName>
    <alternativeName>
        <fullName evidence="13">Gluconolactonase</fullName>
    </alternativeName>
</protein>
<dbReference type="GO" id="GO:0005509">
    <property type="term" value="F:calcium ion binding"/>
    <property type="evidence" value="ECO:0007669"/>
    <property type="project" value="InterPro"/>
</dbReference>
<dbReference type="Gene3D" id="2.120.10.30">
    <property type="entry name" value="TolB, C-terminal domain"/>
    <property type="match status" value="1"/>
</dbReference>
<feature type="binding site" evidence="15">
    <location>
        <position position="137"/>
    </location>
    <ligand>
        <name>substrate</name>
    </ligand>
</feature>
<feature type="binding site" evidence="15">
    <location>
        <position position="139"/>
    </location>
    <ligand>
        <name>substrate</name>
    </ligand>
</feature>
<name>A0A9N9RT04_9DIPT</name>
<keyword evidence="10 15" id="KW-0479">Metal-binding</keyword>
<comment type="cofactor">
    <cofactor evidence="4">
        <name>Mg(2+)</name>
        <dbReference type="ChEBI" id="CHEBI:18420"/>
    </cofactor>
</comment>
<comment type="catalytic activity">
    <reaction evidence="1">
        <text>D-glucono-1,5-lactone + H2O = D-gluconate + H(+)</text>
        <dbReference type="Rhea" id="RHEA:10440"/>
        <dbReference type="ChEBI" id="CHEBI:15377"/>
        <dbReference type="ChEBI" id="CHEBI:15378"/>
        <dbReference type="ChEBI" id="CHEBI:16217"/>
        <dbReference type="ChEBI" id="CHEBI:18391"/>
        <dbReference type="EC" id="3.1.1.17"/>
    </reaction>
</comment>
<evidence type="ECO:0000256" key="15">
    <source>
        <dbReference type="PIRSR" id="PIRSR605511-2"/>
    </source>
</evidence>
<dbReference type="InterPro" id="IPR013658">
    <property type="entry name" value="SGL"/>
</dbReference>
<keyword evidence="12" id="KW-0106">Calcium</keyword>
<evidence type="ECO:0000256" key="10">
    <source>
        <dbReference type="ARBA" id="ARBA00022723"/>
    </source>
</evidence>